<dbReference type="InterPro" id="IPR023088">
    <property type="entry name" value="PDEase"/>
</dbReference>
<dbReference type="eggNOG" id="KOG3689">
    <property type="taxonomic scope" value="Eukaryota"/>
</dbReference>
<dbReference type="FunFam" id="3.30.450.40:FF:000138">
    <property type="entry name" value="Phosphodiesterase"/>
    <property type="match status" value="2"/>
</dbReference>
<evidence type="ECO:0000256" key="2">
    <source>
        <dbReference type="ARBA" id="ARBA00022535"/>
    </source>
</evidence>
<evidence type="ECO:0000256" key="4">
    <source>
        <dbReference type="ARBA" id="ARBA00022801"/>
    </source>
</evidence>
<dbReference type="Proteomes" id="UP000007266">
    <property type="component" value="Linkage group 2"/>
</dbReference>
<feature type="binding site" evidence="6">
    <location>
        <position position="1266"/>
    </location>
    <ligand>
        <name>AMP</name>
        <dbReference type="ChEBI" id="CHEBI:456215"/>
    </ligand>
</feature>
<dbReference type="FunFam" id="1.10.1300.10:FF:000034">
    <property type="entry name" value="Phosphodiesterase"/>
    <property type="match status" value="2"/>
</dbReference>
<feature type="binding site" evidence="7">
    <location>
        <position position="1265"/>
    </location>
    <ligand>
        <name>Zn(2+)</name>
        <dbReference type="ChEBI" id="CHEBI:29105"/>
        <label>1</label>
    </ligand>
</feature>
<keyword evidence="2" id="KW-0140">cGMP</keyword>
<dbReference type="InterPro" id="IPR029016">
    <property type="entry name" value="GAF-like_dom_sf"/>
</dbReference>
<reference evidence="10 11" key="1">
    <citation type="journal article" date="2008" name="Nature">
        <title>The genome of the model beetle and pest Tribolium castaneum.</title>
        <authorList>
            <consortium name="Tribolium Genome Sequencing Consortium"/>
            <person name="Richards S."/>
            <person name="Gibbs R.A."/>
            <person name="Weinstock G.M."/>
            <person name="Brown S.J."/>
            <person name="Denell R."/>
            <person name="Beeman R.W."/>
            <person name="Gibbs R."/>
            <person name="Beeman R.W."/>
            <person name="Brown S.J."/>
            <person name="Bucher G."/>
            <person name="Friedrich M."/>
            <person name="Grimmelikhuijzen C.J."/>
            <person name="Klingler M."/>
            <person name="Lorenzen M."/>
            <person name="Richards S."/>
            <person name="Roth S."/>
            <person name="Schroder R."/>
            <person name="Tautz D."/>
            <person name="Zdobnov E.M."/>
            <person name="Muzny D."/>
            <person name="Gibbs R.A."/>
            <person name="Weinstock G.M."/>
            <person name="Attaway T."/>
            <person name="Bell S."/>
            <person name="Buhay C.J."/>
            <person name="Chandrabose M.N."/>
            <person name="Chavez D."/>
            <person name="Clerk-Blankenburg K.P."/>
            <person name="Cree A."/>
            <person name="Dao M."/>
            <person name="Davis C."/>
            <person name="Chacko J."/>
            <person name="Dinh H."/>
            <person name="Dugan-Rocha S."/>
            <person name="Fowler G."/>
            <person name="Garner T.T."/>
            <person name="Garnes J."/>
            <person name="Gnirke A."/>
            <person name="Hawes A."/>
            <person name="Hernandez J."/>
            <person name="Hines S."/>
            <person name="Holder M."/>
            <person name="Hume J."/>
            <person name="Jhangiani S.N."/>
            <person name="Joshi V."/>
            <person name="Khan Z.M."/>
            <person name="Jackson L."/>
            <person name="Kovar C."/>
            <person name="Kowis A."/>
            <person name="Lee S."/>
            <person name="Lewis L.R."/>
            <person name="Margolis J."/>
            <person name="Morgan M."/>
            <person name="Nazareth L.V."/>
            <person name="Nguyen N."/>
            <person name="Okwuonu G."/>
            <person name="Parker D."/>
            <person name="Richards S."/>
            <person name="Ruiz S.J."/>
            <person name="Santibanez J."/>
            <person name="Savard J."/>
            <person name="Scherer S.E."/>
            <person name="Schneider B."/>
            <person name="Sodergren E."/>
            <person name="Tautz D."/>
            <person name="Vattahil S."/>
            <person name="Villasana D."/>
            <person name="White C.S."/>
            <person name="Wright R."/>
            <person name="Park Y."/>
            <person name="Beeman R.W."/>
            <person name="Lord J."/>
            <person name="Oppert B."/>
            <person name="Lorenzen M."/>
            <person name="Brown S."/>
            <person name="Wang L."/>
            <person name="Savard J."/>
            <person name="Tautz D."/>
            <person name="Richards S."/>
            <person name="Weinstock G."/>
            <person name="Gibbs R.A."/>
            <person name="Liu Y."/>
            <person name="Worley K."/>
            <person name="Weinstock G."/>
            <person name="Elsik C.G."/>
            <person name="Reese J.T."/>
            <person name="Elhaik E."/>
            <person name="Landan G."/>
            <person name="Graur D."/>
            <person name="Arensburger P."/>
            <person name="Atkinson P."/>
            <person name="Beeman R.W."/>
            <person name="Beidler J."/>
            <person name="Brown S.J."/>
            <person name="Demuth J.P."/>
            <person name="Drury D.W."/>
            <person name="Du Y.Z."/>
            <person name="Fujiwara H."/>
            <person name="Lorenzen M."/>
            <person name="Maselli V."/>
            <person name="Osanai M."/>
            <person name="Park Y."/>
            <person name="Robertson H.M."/>
            <person name="Tu Z."/>
            <person name="Wang J.J."/>
            <person name="Wang S."/>
            <person name="Richards S."/>
            <person name="Song H."/>
            <person name="Zhang L."/>
            <person name="Sodergren E."/>
            <person name="Werner D."/>
            <person name="Stanke M."/>
            <person name="Morgenstern B."/>
            <person name="Solovyev V."/>
            <person name="Kosarev P."/>
            <person name="Brown G."/>
            <person name="Chen H.C."/>
            <person name="Ermolaeva O."/>
            <person name="Hlavina W."/>
            <person name="Kapustin Y."/>
            <person name="Kiryutin B."/>
            <person name="Kitts P."/>
            <person name="Maglott D."/>
            <person name="Pruitt K."/>
            <person name="Sapojnikov V."/>
            <person name="Souvorov A."/>
            <person name="Mackey A.J."/>
            <person name="Waterhouse R.M."/>
            <person name="Wyder S."/>
            <person name="Zdobnov E.M."/>
            <person name="Zdobnov E.M."/>
            <person name="Wyder S."/>
            <person name="Kriventseva E.V."/>
            <person name="Kadowaki T."/>
            <person name="Bork P."/>
            <person name="Aranda M."/>
            <person name="Bao R."/>
            <person name="Beermann A."/>
            <person name="Berns N."/>
            <person name="Bolognesi R."/>
            <person name="Bonneton F."/>
            <person name="Bopp D."/>
            <person name="Brown S.J."/>
            <person name="Bucher G."/>
            <person name="Butts T."/>
            <person name="Chaumot A."/>
            <person name="Denell R.E."/>
            <person name="Ferrier D.E."/>
            <person name="Friedrich M."/>
            <person name="Gordon C.M."/>
            <person name="Jindra M."/>
            <person name="Klingler M."/>
            <person name="Lan Q."/>
            <person name="Lattorff H.M."/>
            <person name="Laudet V."/>
            <person name="von Levetsow C."/>
            <person name="Liu Z."/>
            <person name="Lutz R."/>
            <person name="Lynch J.A."/>
            <person name="da Fonseca R.N."/>
            <person name="Posnien N."/>
            <person name="Reuter R."/>
            <person name="Roth S."/>
            <person name="Savard J."/>
            <person name="Schinko J.B."/>
            <person name="Schmitt C."/>
            <person name="Schoppmeier M."/>
            <person name="Schroder R."/>
            <person name="Shippy T.D."/>
            <person name="Simonnet F."/>
            <person name="Marques-Souza H."/>
            <person name="Tautz D."/>
            <person name="Tomoyasu Y."/>
            <person name="Trauner J."/>
            <person name="Van der Zee M."/>
            <person name="Vervoort M."/>
            <person name="Wittkopp N."/>
            <person name="Wimmer E.A."/>
            <person name="Yang X."/>
            <person name="Jones A.K."/>
            <person name="Sattelle D.B."/>
            <person name="Ebert P.R."/>
            <person name="Nelson D."/>
            <person name="Scott J.G."/>
            <person name="Beeman R.W."/>
            <person name="Muthukrishnan S."/>
            <person name="Kramer K.J."/>
            <person name="Arakane Y."/>
            <person name="Beeman R.W."/>
            <person name="Zhu Q."/>
            <person name="Hogenkamp D."/>
            <person name="Dixit R."/>
            <person name="Oppert B."/>
            <person name="Jiang H."/>
            <person name="Zou Z."/>
            <person name="Marshall J."/>
            <person name="Elpidina E."/>
            <person name="Vinokurov K."/>
            <person name="Oppert C."/>
            <person name="Zou Z."/>
            <person name="Evans J."/>
            <person name="Lu Z."/>
            <person name="Zhao P."/>
            <person name="Sumathipala N."/>
            <person name="Altincicek B."/>
            <person name="Vilcinskas A."/>
            <person name="Williams M."/>
            <person name="Hultmark D."/>
            <person name="Hetru C."/>
            <person name="Jiang H."/>
            <person name="Grimmelikhuijzen C.J."/>
            <person name="Hauser F."/>
            <person name="Cazzamali G."/>
            <person name="Williamson M."/>
            <person name="Park Y."/>
            <person name="Li B."/>
            <person name="Tanaka Y."/>
            <person name="Predel R."/>
            <person name="Neupert S."/>
            <person name="Schachtner J."/>
            <person name="Verleyen P."/>
            <person name="Raible F."/>
            <person name="Bork P."/>
            <person name="Friedrich M."/>
            <person name="Walden K.K."/>
            <person name="Robertson H.M."/>
            <person name="Angeli S."/>
            <person name="Foret S."/>
            <person name="Bucher G."/>
            <person name="Schuetz S."/>
            <person name="Maleszka R."/>
            <person name="Wimmer E.A."/>
            <person name="Beeman R.W."/>
            <person name="Lorenzen M."/>
            <person name="Tomoyasu Y."/>
            <person name="Miller S.C."/>
            <person name="Grossmann D."/>
            <person name="Bucher G."/>
        </authorList>
    </citation>
    <scope>NUCLEOTIDE SEQUENCE [LARGE SCALE GENOMIC DNA]</scope>
    <source>
        <strain evidence="10 11">Georgia GA2</strain>
    </source>
</reference>
<evidence type="ECO:0000313" key="11">
    <source>
        <dbReference type="Proteomes" id="UP000007266"/>
    </source>
</evidence>
<feature type="binding site" evidence="6">
    <location>
        <position position="1374"/>
    </location>
    <ligand>
        <name>AMP</name>
        <dbReference type="ChEBI" id="CHEBI:456215"/>
    </ligand>
</feature>
<evidence type="ECO:0000256" key="1">
    <source>
        <dbReference type="ARBA" id="ARBA00007648"/>
    </source>
</evidence>
<evidence type="ECO:0000256" key="3">
    <source>
        <dbReference type="ARBA" id="ARBA00022723"/>
    </source>
</evidence>
<keyword evidence="3 7" id="KW-0479">Metal-binding</keyword>
<comment type="cofactor">
    <cofactor evidence="8">
        <name>a divalent metal cation</name>
        <dbReference type="ChEBI" id="CHEBI:60240"/>
    </cofactor>
    <text evidence="8">Binds 2 divalent metal cations per subunit. Site 1 may preferentially bind zinc ions, while site 2 has a preference for magnesium and/or manganese ions.</text>
</comment>
<evidence type="ECO:0000256" key="7">
    <source>
        <dbReference type="PIRSR" id="PIRSR623088-3"/>
    </source>
</evidence>
<dbReference type="EMBL" id="KQ971312">
    <property type="protein sequence ID" value="KYB29098.1"/>
    <property type="molecule type" value="Genomic_DNA"/>
</dbReference>
<dbReference type="InParanoid" id="A0A139WM40"/>
<dbReference type="FunFam" id="3.30.450.40:FF:000067">
    <property type="entry name" value="Phosphodiesterase"/>
    <property type="match status" value="1"/>
</dbReference>
<feature type="binding site" evidence="7">
    <location>
        <position position="1374"/>
    </location>
    <ligand>
        <name>Zn(2+)</name>
        <dbReference type="ChEBI" id="CHEBI:29105"/>
        <label>1</label>
    </ligand>
</feature>
<dbReference type="InterPro" id="IPR002073">
    <property type="entry name" value="PDEase_catalytic_dom"/>
</dbReference>
<dbReference type="GO" id="GO:0004115">
    <property type="term" value="F:3',5'-cyclic-AMP phosphodiesterase activity"/>
    <property type="evidence" value="ECO:0000318"/>
    <property type="project" value="GO_Central"/>
</dbReference>
<organism evidence="10 11">
    <name type="scientific">Tribolium castaneum</name>
    <name type="common">Red flour beetle</name>
    <dbReference type="NCBI Taxonomy" id="7070"/>
    <lineage>
        <taxon>Eukaryota</taxon>
        <taxon>Metazoa</taxon>
        <taxon>Ecdysozoa</taxon>
        <taxon>Arthropoda</taxon>
        <taxon>Hexapoda</taxon>
        <taxon>Insecta</taxon>
        <taxon>Pterygota</taxon>
        <taxon>Neoptera</taxon>
        <taxon>Endopterygota</taxon>
        <taxon>Coleoptera</taxon>
        <taxon>Polyphaga</taxon>
        <taxon>Cucujiformia</taxon>
        <taxon>Tenebrionidae</taxon>
        <taxon>Tenebrionidae incertae sedis</taxon>
        <taxon>Tribolium</taxon>
    </lineage>
</organism>
<proteinExistence type="inferred from homology"/>
<dbReference type="Gene3D" id="1.10.1300.10">
    <property type="entry name" value="3'5'-cyclic nucleotide phosphodiesterase, catalytic domain"/>
    <property type="match status" value="2"/>
</dbReference>
<evidence type="ECO:0000313" key="10">
    <source>
        <dbReference type="EMBL" id="KYB29098.1"/>
    </source>
</evidence>
<feature type="domain" description="PDEase" evidence="9">
    <location>
        <begin position="426"/>
        <end position="748"/>
    </location>
</feature>
<evidence type="ECO:0000256" key="5">
    <source>
        <dbReference type="PIRSR" id="PIRSR623088-1"/>
    </source>
</evidence>
<dbReference type="InterPro" id="IPR023174">
    <property type="entry name" value="PDEase_CS"/>
</dbReference>
<dbReference type="GO" id="GO:0004118">
    <property type="term" value="F:3',5'-cGMP-stimulated cyclic-nucleotide phosphodiesterase activity"/>
    <property type="evidence" value="ECO:0000318"/>
    <property type="project" value="GO_Central"/>
</dbReference>
<dbReference type="CDD" id="cd00077">
    <property type="entry name" value="HDc"/>
    <property type="match status" value="2"/>
</dbReference>
<dbReference type="InterPro" id="IPR003018">
    <property type="entry name" value="GAF"/>
</dbReference>
<dbReference type="Gene3D" id="3.30.450.40">
    <property type="match status" value="4"/>
</dbReference>
<feature type="binding site" evidence="7">
    <location>
        <position position="1231"/>
    </location>
    <ligand>
        <name>Zn(2+)</name>
        <dbReference type="ChEBI" id="CHEBI:29105"/>
        <label>1</label>
    </ligand>
</feature>
<dbReference type="InterPro" id="IPR003607">
    <property type="entry name" value="HD/PDEase_dom"/>
</dbReference>
<dbReference type="EC" id="3.1.4.-" evidence="8"/>
<gene>
    <name evidence="10" type="primary">AUGUSTUS-3.0.2_32067</name>
    <name evidence="10" type="ORF">TcasGA2_TC032067</name>
</gene>
<comment type="similarity">
    <text evidence="1 8">Belongs to the cyclic nucleotide phosphodiesterase family.</text>
</comment>
<feature type="binding site" evidence="7">
    <location>
        <position position="1266"/>
    </location>
    <ligand>
        <name>Zn(2+)</name>
        <dbReference type="ChEBI" id="CHEBI:29105"/>
        <label>2</label>
    </ligand>
</feature>
<sequence length="1476" mass="170162">MPKVQPKVAKKIITGHATEYSNKPQIVAADLPISDRATKRVIAPFVRIVRKGQKPHEAEESKHFSFFLQRKPSVLIRDLSSFLSDSVDLPSLLHETADVLKSITNAAGVTLYMMDAATNEIYQSNKFPQRDRYKIRWKIQEGTTTAVYVAYKKNYVLIDDIIEDDRFPEGIGYETETIKSVLCVPVVTPDGECFAVIELYRQLFDEPFSKDDLKITLIVTGWMGAAIHQNSRRLALQRQQELNDYLLDLTKCFFGESVVMEKMISEIVNFAKVTLNAEKGTIFIIDRDSGDDLVADMYDDTEDGKEFKKAQKVRFSKERGIASLVARSGITVNVKDAYKDARFNKEIDQKTGFITRSILCMPIVGVEGILGVVQVVNKKRGGHFTSTDESLFRTFCVYCALALRFTKVQKRMQSTRLLNNCFLKMIQLQVKPCIHDIITYNVANSQVVIPMDFDHFGWHINTEDHPKMPQYILYMFLQLIKNTLHPERCIHYILSVKKFYRRNPYHNFEHAFNVVHCMYLILKRNIKQFTETEIKALMIAALCHDVDHPGFTNNFLELSNNDLANLYENSCLENHQYYVAMLLLDHNKVLTHLSKEEYEVLRTEIKQAIIATDPLVYFANQINLEKICNTHSFDWGNETHRYYLKGTMMMVADLSGMCKPFLVSKRITDNLYAECYLQGDLEKEMGLCPLSMMDRDKSNFIPEDQVTFITTVILPCLDILAQLLPNTEALYSDTKLLVQNWQDIIDVRGKKCWRQDDSILSHLPKSPRTHFYRQTFQAKDDKLLSFFLQKTPSVLLRELSSFLTDSVDLPSLLHETCDVLKNVTKAFGVTLYMVDPNNDEIYLTKKKASEWPKHRWTIEQGTIVAAFVAYKKEYVMLEDVTRDERFPEGIARKGEAVKSVLCVPVVTPDGDCLAVIELYRQSDQGPFSKDDLKITIVVTGWMGAAIHQNQQRVALKKQQELNEYLLDLTKNYFSDNVVMEKMISDVVKFAKKTLGAERGSFFIIDKENEELVADLFDEGIDEQDTGLYKKNTKIRFGKERGIAGLVARTGVACNIKDAYNDSRFNKEIDQKTGFTTKSILCMPIMGVEGILGVVQVVNKINGGYFTNTDEDLFKTFSVYCALALHYTKVNQQMNKMMHVSNISLKLLRLQIKPCSHDIEEFIQHPDPKISPDFYQFSWYINLNSFDQMPQYCLYMILQVVHVSEINIKNMMQFILSARKLYRNNPYHNFEHAFNVCHCMHAILRRNLKKFSVVELKALIIAALCHDLDHGGFTNNFLQLINDDLSQLYDESFLENHHFRVTMTILNDCEIYSNLSETTYKIISKEIKEAILATDLALYFKFRAKLAQICNDSLFDWGNPVHRNFVKAIMMTSCDLSGQCKPFYVAKRITDNLYREFYHQGDMEKKMGLHPLSIMDREKQHTIPEDQVQFLSIVVIPCVDLLRVVLPNTEDLYNEACTLRDTWQEMIHKRGTTTPTK</sequence>
<keyword evidence="4 8" id="KW-0378">Hydrolase</keyword>
<dbReference type="SMART" id="SM00065">
    <property type="entry name" value="GAF"/>
    <property type="match status" value="4"/>
</dbReference>
<dbReference type="PROSITE" id="PS00126">
    <property type="entry name" value="PDEASE_I_1"/>
    <property type="match status" value="2"/>
</dbReference>
<dbReference type="PROSITE" id="PS51845">
    <property type="entry name" value="PDEASE_I_2"/>
    <property type="match status" value="2"/>
</dbReference>
<feature type="active site" description="Proton donor" evidence="5">
    <location>
        <position position="1227"/>
    </location>
</feature>
<keyword evidence="11" id="KW-1185">Reference proteome</keyword>
<dbReference type="PANTHER" id="PTHR11347">
    <property type="entry name" value="CYCLIC NUCLEOTIDE PHOSPHODIESTERASE"/>
    <property type="match status" value="1"/>
</dbReference>
<dbReference type="GO" id="GO:0046872">
    <property type="term" value="F:metal ion binding"/>
    <property type="evidence" value="ECO:0007669"/>
    <property type="project" value="UniProtKB-KW"/>
</dbReference>
<dbReference type="GO" id="GO:0007165">
    <property type="term" value="P:signal transduction"/>
    <property type="evidence" value="ECO:0007669"/>
    <property type="project" value="InterPro"/>
</dbReference>
<dbReference type="STRING" id="7070.A0A139WM40"/>
<dbReference type="GO" id="GO:0010754">
    <property type="term" value="P:negative regulation of cGMP-mediated signaling"/>
    <property type="evidence" value="ECO:0000318"/>
    <property type="project" value="GO_Central"/>
</dbReference>
<dbReference type="SUPFAM" id="SSF55781">
    <property type="entry name" value="GAF domain-like"/>
    <property type="match status" value="4"/>
</dbReference>
<dbReference type="SUPFAM" id="SSF109604">
    <property type="entry name" value="HD-domain/PDEase-like"/>
    <property type="match status" value="2"/>
</dbReference>
<dbReference type="PRINTS" id="PR00387">
    <property type="entry name" value="PDIESTERASE1"/>
</dbReference>
<dbReference type="InterPro" id="IPR036971">
    <property type="entry name" value="PDEase_catalytic_dom_sf"/>
</dbReference>
<dbReference type="GO" id="GO:0047555">
    <property type="term" value="F:3',5'-cyclic-GMP phosphodiesterase activity"/>
    <property type="evidence" value="ECO:0000318"/>
    <property type="project" value="GO_Central"/>
</dbReference>
<feature type="domain" description="PDEase" evidence="9">
    <location>
        <begin position="1139"/>
        <end position="1469"/>
    </location>
</feature>
<accession>A0A139WM40</accession>
<evidence type="ECO:0000259" key="9">
    <source>
        <dbReference type="PROSITE" id="PS51845"/>
    </source>
</evidence>
<feature type="binding site" evidence="7">
    <location>
        <position position="1266"/>
    </location>
    <ligand>
        <name>Zn(2+)</name>
        <dbReference type="ChEBI" id="CHEBI:29105"/>
        <label>1</label>
    </ligand>
</feature>
<feature type="binding site" evidence="6">
    <location>
        <begin position="1227"/>
        <end position="1231"/>
    </location>
    <ligand>
        <name>AMP</name>
        <dbReference type="ChEBI" id="CHEBI:456215"/>
    </ligand>
</feature>
<dbReference type="SMART" id="SM00471">
    <property type="entry name" value="HDc"/>
    <property type="match status" value="2"/>
</dbReference>
<name>A0A139WM40_TRICA</name>
<dbReference type="Pfam" id="PF01590">
    <property type="entry name" value="GAF"/>
    <property type="match status" value="4"/>
</dbReference>
<dbReference type="Pfam" id="PF00233">
    <property type="entry name" value="PDEase_I"/>
    <property type="match status" value="2"/>
</dbReference>
<feature type="binding site" evidence="6">
    <location>
        <position position="1426"/>
    </location>
    <ligand>
        <name>AMP</name>
        <dbReference type="ChEBI" id="CHEBI:456215"/>
    </ligand>
</feature>
<reference evidence="10 11" key="2">
    <citation type="journal article" date="2010" name="Nucleic Acids Res.">
        <title>BeetleBase in 2010: revisions to provide comprehensive genomic information for Tribolium castaneum.</title>
        <authorList>
            <person name="Kim H.S."/>
            <person name="Murphy T."/>
            <person name="Xia J."/>
            <person name="Caragea D."/>
            <person name="Park Y."/>
            <person name="Beeman R.W."/>
            <person name="Lorenzen M.D."/>
            <person name="Butcher S."/>
            <person name="Manak J.R."/>
            <person name="Brown S.J."/>
        </authorList>
    </citation>
    <scope>GENOME REANNOTATION</scope>
    <source>
        <strain evidence="10 11">Georgia GA2</strain>
    </source>
</reference>
<evidence type="ECO:0000256" key="8">
    <source>
        <dbReference type="RuleBase" id="RU363067"/>
    </source>
</evidence>
<protein>
    <recommendedName>
        <fullName evidence="8">Phosphodiesterase</fullName>
        <ecNumber evidence="8">3.1.4.-</ecNumber>
    </recommendedName>
</protein>
<evidence type="ECO:0000256" key="6">
    <source>
        <dbReference type="PIRSR" id="PIRSR623088-2"/>
    </source>
</evidence>
<dbReference type="GO" id="GO:0141162">
    <property type="term" value="P:negative regulation of cAMP/PKA signal transduction"/>
    <property type="evidence" value="ECO:0000318"/>
    <property type="project" value="GO_Central"/>
</dbReference>